<keyword evidence="3" id="KW-1185">Reference proteome</keyword>
<feature type="transmembrane region" description="Helical" evidence="1">
    <location>
        <begin position="12"/>
        <end position="30"/>
    </location>
</feature>
<dbReference type="RefSeq" id="WP_012631770.1">
    <property type="nucleotide sequence ID" value="NC_011891.1"/>
</dbReference>
<keyword evidence="1" id="KW-0472">Membrane</keyword>
<gene>
    <name evidence="2" type="ordered locus">A2cp1_0356</name>
</gene>
<dbReference type="KEGG" id="acp:A2cp1_0356"/>
<accession>B8JA12</accession>
<evidence type="ECO:0000256" key="1">
    <source>
        <dbReference type="SAM" id="Phobius"/>
    </source>
</evidence>
<dbReference type="HOGENOM" id="CLU_3021724_0_0_7"/>
<proteinExistence type="predicted"/>
<sequence length="55" mass="5562">MRSPGPSRPVKEWLALMAAGLLVGALFNAAFQAAPWSSGGLLGGVVAAALLRLLS</sequence>
<dbReference type="Proteomes" id="UP000007089">
    <property type="component" value="Chromosome"/>
</dbReference>
<evidence type="ECO:0000313" key="2">
    <source>
        <dbReference type="EMBL" id="ACL63715.1"/>
    </source>
</evidence>
<dbReference type="EMBL" id="CP001359">
    <property type="protein sequence ID" value="ACL63715.1"/>
    <property type="molecule type" value="Genomic_DNA"/>
</dbReference>
<protein>
    <submittedName>
        <fullName evidence="2">Uncharacterized protein</fullName>
    </submittedName>
</protein>
<keyword evidence="1" id="KW-1133">Transmembrane helix</keyword>
<organism evidence="2 3">
    <name type="scientific">Anaeromyxobacter dehalogenans (strain ATCC BAA-258 / DSM 21875 / 2CP-1)</name>
    <dbReference type="NCBI Taxonomy" id="455488"/>
    <lineage>
        <taxon>Bacteria</taxon>
        <taxon>Pseudomonadati</taxon>
        <taxon>Myxococcota</taxon>
        <taxon>Myxococcia</taxon>
        <taxon>Myxococcales</taxon>
        <taxon>Cystobacterineae</taxon>
        <taxon>Anaeromyxobacteraceae</taxon>
        <taxon>Anaeromyxobacter</taxon>
    </lineage>
</organism>
<dbReference type="AlphaFoldDB" id="B8JA12"/>
<keyword evidence="1" id="KW-0812">Transmembrane</keyword>
<evidence type="ECO:0000313" key="3">
    <source>
        <dbReference type="Proteomes" id="UP000007089"/>
    </source>
</evidence>
<reference evidence="2" key="1">
    <citation type="submission" date="2009-01" db="EMBL/GenBank/DDBJ databases">
        <title>Complete sequence of Anaeromyxobacter dehalogenans 2CP-1.</title>
        <authorList>
            <consortium name="US DOE Joint Genome Institute"/>
            <person name="Lucas S."/>
            <person name="Copeland A."/>
            <person name="Lapidus A."/>
            <person name="Glavina del Rio T."/>
            <person name="Dalin E."/>
            <person name="Tice H."/>
            <person name="Bruce D."/>
            <person name="Goodwin L."/>
            <person name="Pitluck S."/>
            <person name="Saunders E."/>
            <person name="Brettin T."/>
            <person name="Detter J.C."/>
            <person name="Han C."/>
            <person name="Larimer F."/>
            <person name="Land M."/>
            <person name="Hauser L."/>
            <person name="Kyrpides N."/>
            <person name="Ovchinnikova G."/>
            <person name="Beliaev A.S."/>
            <person name="Richardson P."/>
        </authorList>
    </citation>
    <scope>NUCLEOTIDE SEQUENCE</scope>
    <source>
        <strain evidence="2">2CP-1</strain>
    </source>
</reference>
<name>B8JA12_ANAD2</name>